<dbReference type="EC" id="1.1.1.100" evidence="3"/>
<gene>
    <name evidence="3" type="ORF">QO014_002998</name>
</gene>
<proteinExistence type="inferred from homology"/>
<dbReference type="PRINTS" id="PR00080">
    <property type="entry name" value="SDRFAMILY"/>
</dbReference>
<feature type="chain" id="PRO_5047100102" evidence="2">
    <location>
        <begin position="23"/>
        <end position="245"/>
    </location>
</feature>
<reference evidence="3 4" key="1">
    <citation type="submission" date="2023-07" db="EMBL/GenBank/DDBJ databases">
        <title>Genomic Encyclopedia of Type Strains, Phase IV (KMG-IV): sequencing the most valuable type-strain genomes for metagenomic binning, comparative biology and taxonomic classification.</title>
        <authorList>
            <person name="Goeker M."/>
        </authorList>
    </citation>
    <scope>NUCLEOTIDE SEQUENCE [LARGE SCALE GENOMIC DNA]</scope>
    <source>
        <strain evidence="3 4">B6-8</strain>
    </source>
</reference>
<comment type="caution">
    <text evidence="3">The sequence shown here is derived from an EMBL/GenBank/DDBJ whole genome shotgun (WGS) entry which is preliminary data.</text>
</comment>
<accession>A0ABU0H8G7</accession>
<dbReference type="GO" id="GO:0004316">
    <property type="term" value="F:3-oxoacyl-[acyl-carrier-protein] reductase (NADPH) activity"/>
    <property type="evidence" value="ECO:0007669"/>
    <property type="project" value="UniProtKB-EC"/>
</dbReference>
<dbReference type="EMBL" id="JAUSVO010000004">
    <property type="protein sequence ID" value="MDQ0438603.1"/>
    <property type="molecule type" value="Genomic_DNA"/>
</dbReference>
<name>A0ABU0H8G7_9HYPH</name>
<organism evidence="3 4">
    <name type="scientific">Kaistia dalseonensis</name>
    <dbReference type="NCBI Taxonomy" id="410840"/>
    <lineage>
        <taxon>Bacteria</taxon>
        <taxon>Pseudomonadati</taxon>
        <taxon>Pseudomonadota</taxon>
        <taxon>Alphaproteobacteria</taxon>
        <taxon>Hyphomicrobiales</taxon>
        <taxon>Kaistiaceae</taxon>
        <taxon>Kaistia</taxon>
    </lineage>
</organism>
<dbReference type="Pfam" id="PF13561">
    <property type="entry name" value="adh_short_C2"/>
    <property type="match status" value="1"/>
</dbReference>
<sequence length="245" mass="25919">MKTALVTGASRGLGAAMAKALAAAGWAVAVNYAHDDAGAARVVDDIAMLGGKAASFKFDVTDKASVRHGIATIAHELAPVELIVNNATGPQPMMPIEDQSWDDHLDQLRFFVKAPLLLLQTVLPDWKTRKVGRVINIGSEVVDIGNPDFGHYVAAKAAMVGLTRSWARELGPYGINVNLVAPGFVPVERHATATADDIEDYRRDVPLARMGVPEEIAATVGFLASPQADFITGQTIAVNGGRTLA</sequence>
<dbReference type="InterPro" id="IPR036291">
    <property type="entry name" value="NAD(P)-bd_dom_sf"/>
</dbReference>
<evidence type="ECO:0000256" key="1">
    <source>
        <dbReference type="ARBA" id="ARBA00006484"/>
    </source>
</evidence>
<dbReference type="PRINTS" id="PR00081">
    <property type="entry name" value="GDHRDH"/>
</dbReference>
<evidence type="ECO:0000256" key="2">
    <source>
        <dbReference type="SAM" id="SignalP"/>
    </source>
</evidence>
<dbReference type="InterPro" id="IPR020904">
    <property type="entry name" value="Sc_DH/Rdtase_CS"/>
</dbReference>
<keyword evidence="2" id="KW-0732">Signal</keyword>
<feature type="signal peptide" evidence="2">
    <location>
        <begin position="1"/>
        <end position="22"/>
    </location>
</feature>
<keyword evidence="4" id="KW-1185">Reference proteome</keyword>
<dbReference type="PANTHER" id="PTHR42879">
    <property type="entry name" value="3-OXOACYL-(ACYL-CARRIER-PROTEIN) REDUCTASE"/>
    <property type="match status" value="1"/>
</dbReference>
<dbReference type="Gene3D" id="3.40.50.720">
    <property type="entry name" value="NAD(P)-binding Rossmann-like Domain"/>
    <property type="match status" value="1"/>
</dbReference>
<dbReference type="SUPFAM" id="SSF51735">
    <property type="entry name" value="NAD(P)-binding Rossmann-fold domains"/>
    <property type="match status" value="1"/>
</dbReference>
<evidence type="ECO:0000313" key="3">
    <source>
        <dbReference type="EMBL" id="MDQ0438603.1"/>
    </source>
</evidence>
<dbReference type="PROSITE" id="PS00061">
    <property type="entry name" value="ADH_SHORT"/>
    <property type="match status" value="1"/>
</dbReference>
<dbReference type="Proteomes" id="UP001241603">
    <property type="component" value="Unassembled WGS sequence"/>
</dbReference>
<dbReference type="RefSeq" id="WP_266349511.1">
    <property type="nucleotide sequence ID" value="NZ_JAPKNG010000004.1"/>
</dbReference>
<protein>
    <submittedName>
        <fullName evidence="3">3-oxoacyl-[acyl-carrier protein] reductase</fullName>
        <ecNumber evidence="3">1.1.1.100</ecNumber>
    </submittedName>
</protein>
<dbReference type="InterPro" id="IPR002347">
    <property type="entry name" value="SDR_fam"/>
</dbReference>
<evidence type="ECO:0000313" key="4">
    <source>
        <dbReference type="Proteomes" id="UP001241603"/>
    </source>
</evidence>
<dbReference type="InterPro" id="IPR050259">
    <property type="entry name" value="SDR"/>
</dbReference>
<keyword evidence="3" id="KW-0560">Oxidoreductase</keyword>
<comment type="similarity">
    <text evidence="1">Belongs to the short-chain dehydrogenases/reductases (SDR) family.</text>
</comment>